<organism evidence="2 3">
    <name type="scientific">Jeotgalicoccus meleagridis</name>
    <dbReference type="NCBI Taxonomy" id="2759181"/>
    <lineage>
        <taxon>Bacteria</taxon>
        <taxon>Bacillati</taxon>
        <taxon>Bacillota</taxon>
        <taxon>Bacilli</taxon>
        <taxon>Bacillales</taxon>
        <taxon>Staphylococcaceae</taxon>
        <taxon>Jeotgalicoccus</taxon>
    </lineage>
</organism>
<protein>
    <submittedName>
        <fullName evidence="2">tRNA1(Val) (Adenine(37)-N6)-methyltransferase</fullName>
    </submittedName>
</protein>
<dbReference type="GO" id="GO:0032259">
    <property type="term" value="P:methylation"/>
    <property type="evidence" value="ECO:0007669"/>
    <property type="project" value="UniProtKB-KW"/>
</dbReference>
<dbReference type="Gene3D" id="3.40.50.150">
    <property type="entry name" value="Vaccinia Virus protein VP39"/>
    <property type="match status" value="1"/>
</dbReference>
<keyword evidence="2" id="KW-0489">Methyltransferase</keyword>
<dbReference type="GO" id="GO:0008168">
    <property type="term" value="F:methyltransferase activity"/>
    <property type="evidence" value="ECO:0007669"/>
    <property type="project" value="UniProtKB-KW"/>
</dbReference>
<name>A0A6V7RCN7_9STAP</name>
<proteinExistence type="predicted"/>
<dbReference type="Proteomes" id="UP000589351">
    <property type="component" value="Unassembled WGS sequence"/>
</dbReference>
<dbReference type="EMBL" id="CAJEWD010000004">
    <property type="protein sequence ID" value="CAD2074685.1"/>
    <property type="molecule type" value="Genomic_DNA"/>
</dbReference>
<dbReference type="InterPro" id="IPR050210">
    <property type="entry name" value="tRNA_Adenine-N(6)_MTase"/>
</dbReference>
<dbReference type="RefSeq" id="WP_185125282.1">
    <property type="nucleotide sequence ID" value="NZ_CAJEWD010000004.1"/>
</dbReference>
<dbReference type="PANTHER" id="PTHR47739:SF1">
    <property type="entry name" value="TRNA1(VAL) (ADENINE(37)-N6)-METHYLTRANSFERASE"/>
    <property type="match status" value="1"/>
</dbReference>
<feature type="domain" description="Methyltransferase small" evidence="1">
    <location>
        <begin position="31"/>
        <end position="128"/>
    </location>
</feature>
<keyword evidence="3" id="KW-1185">Reference proteome</keyword>
<comment type="caution">
    <text evidence="2">The sequence shown here is derived from an EMBL/GenBank/DDBJ whole genome shotgun (WGS) entry which is preliminary data.</text>
</comment>
<dbReference type="InterPro" id="IPR029063">
    <property type="entry name" value="SAM-dependent_MTases_sf"/>
</dbReference>
<evidence type="ECO:0000313" key="3">
    <source>
        <dbReference type="Proteomes" id="UP000589351"/>
    </source>
</evidence>
<dbReference type="AlphaFoldDB" id="A0A6V7RCN7"/>
<sequence>MLKKNERIDQLFRENMQIIQSSETFSFSVDALLLSDFVKLKKRDKKIMDLCSGNGIIPLLLSHRTNRPIEAIEIQAQLCDMAERSFNINNKEDQITIHNLDIKEVRNHFEHSTFDVITVNPPYFTNDQPLKHIDAASAARHEIHIDLNGIVAACRYLITNKGRLYMVHRAERSAEVFTSLHNNGFRVRRAQYVYNDENSSEAMFVILEAIFNSKAYVDILPPFYIYKLDKTYSEEMLEVYYGSDRE</sequence>
<dbReference type="InterPro" id="IPR007848">
    <property type="entry name" value="Small_mtfrase_dom"/>
</dbReference>
<gene>
    <name evidence="2" type="primary">yfiC</name>
    <name evidence="2" type="ORF">JEODO184_00755</name>
</gene>
<reference evidence="2 3" key="1">
    <citation type="submission" date="2020-07" db="EMBL/GenBank/DDBJ databases">
        <authorList>
            <person name="Criscuolo A."/>
        </authorList>
    </citation>
    <scope>NUCLEOTIDE SEQUENCE [LARGE SCALE GENOMIC DNA]</scope>
    <source>
        <strain evidence="2">CIP111649</strain>
    </source>
</reference>
<dbReference type="PANTHER" id="PTHR47739">
    <property type="entry name" value="TRNA1(VAL) (ADENINE(37)-N6)-METHYLTRANSFERASE"/>
    <property type="match status" value="1"/>
</dbReference>
<dbReference type="Pfam" id="PF05175">
    <property type="entry name" value="MTS"/>
    <property type="match status" value="1"/>
</dbReference>
<dbReference type="CDD" id="cd02440">
    <property type="entry name" value="AdoMet_MTases"/>
    <property type="match status" value="1"/>
</dbReference>
<accession>A0A6V7RCN7</accession>
<keyword evidence="2" id="KW-0808">Transferase</keyword>
<evidence type="ECO:0000313" key="2">
    <source>
        <dbReference type="EMBL" id="CAD2074685.1"/>
    </source>
</evidence>
<evidence type="ECO:0000259" key="1">
    <source>
        <dbReference type="Pfam" id="PF05175"/>
    </source>
</evidence>
<dbReference type="SUPFAM" id="SSF53335">
    <property type="entry name" value="S-adenosyl-L-methionine-dependent methyltransferases"/>
    <property type="match status" value="1"/>
</dbReference>